<proteinExistence type="predicted"/>
<dbReference type="InParanoid" id="Q2LXE9"/>
<dbReference type="AlphaFoldDB" id="Q2LXE9"/>
<feature type="compositionally biased region" description="Basic residues" evidence="1">
    <location>
        <begin position="1"/>
        <end position="15"/>
    </location>
</feature>
<protein>
    <submittedName>
        <fullName evidence="2">Hypothetical cytosolic protein</fullName>
    </submittedName>
</protein>
<feature type="region of interest" description="Disordered" evidence="1">
    <location>
        <begin position="1"/>
        <end position="24"/>
    </location>
</feature>
<reference evidence="2 3" key="1">
    <citation type="journal article" date="2007" name="Proc. Natl. Acad. Sci. U.S.A.">
        <title>The genome of Syntrophus aciditrophicus: life at the thermodynamic limit of microbial growth.</title>
        <authorList>
            <person name="McInerney M.J."/>
            <person name="Rohlin L."/>
            <person name="Mouttaki H."/>
            <person name="Kim U."/>
            <person name="Krupp R.S."/>
            <person name="Rios-Hernandez L."/>
            <person name="Sieber J."/>
            <person name="Struchtemeyer C.G."/>
            <person name="Bhattacharyya A."/>
            <person name="Campbell J.W."/>
            <person name="Gunsalus R.P."/>
        </authorList>
    </citation>
    <scope>NUCLEOTIDE SEQUENCE [LARGE SCALE GENOMIC DNA]</scope>
    <source>
        <strain evidence="2 3">SB</strain>
    </source>
</reference>
<sequence length="57" mass="6505">MRAGTRRRRQRKRSMKPREGLRLKEQAEHVGGGVSSIKDLLTKRYPVIPGNEGNGFE</sequence>
<gene>
    <name evidence="2" type="ORF">SYN_02395</name>
</gene>
<keyword evidence="3" id="KW-1185">Reference proteome</keyword>
<accession>Q2LXE9</accession>
<dbReference type="EMBL" id="CP000252">
    <property type="protein sequence ID" value="ABC78762.1"/>
    <property type="molecule type" value="Genomic_DNA"/>
</dbReference>
<organism evidence="2 3">
    <name type="scientific">Syntrophus aciditrophicus (strain SB)</name>
    <dbReference type="NCBI Taxonomy" id="56780"/>
    <lineage>
        <taxon>Bacteria</taxon>
        <taxon>Pseudomonadati</taxon>
        <taxon>Thermodesulfobacteriota</taxon>
        <taxon>Syntrophia</taxon>
        <taxon>Syntrophales</taxon>
        <taxon>Syntrophaceae</taxon>
        <taxon>Syntrophus</taxon>
    </lineage>
</organism>
<dbReference type="KEGG" id="sat:SYN_02395"/>
<evidence type="ECO:0000313" key="2">
    <source>
        <dbReference type="EMBL" id="ABC78762.1"/>
    </source>
</evidence>
<dbReference type="HOGENOM" id="CLU_2994998_0_0_7"/>
<evidence type="ECO:0000256" key="1">
    <source>
        <dbReference type="SAM" id="MobiDB-lite"/>
    </source>
</evidence>
<name>Q2LXE9_SYNAS</name>
<evidence type="ECO:0000313" key="3">
    <source>
        <dbReference type="Proteomes" id="UP000001933"/>
    </source>
</evidence>
<dbReference type="Proteomes" id="UP000001933">
    <property type="component" value="Chromosome"/>
</dbReference>